<keyword evidence="1" id="KW-1133">Transmembrane helix</keyword>
<evidence type="ECO:0000313" key="3">
    <source>
        <dbReference type="Proteomes" id="UP001209570"/>
    </source>
</evidence>
<feature type="transmembrane region" description="Helical" evidence="1">
    <location>
        <begin position="476"/>
        <end position="499"/>
    </location>
</feature>
<proteinExistence type="predicted"/>
<sequence>MAKVPTHIVPGGDQLELLERHRQQRTPAFQPFGSLRWHRCVLSIVTYALFLSDILRTGLGIRQLSSYVAVDPDVRLFFGPYAYPVIFLTPQNATVQHPAVPFWAYKYDTTSITMRAVAKALRLPAWTPCVLYDTVCDESRGLSRDVVFRMLDDMITGIKKHAPVAPLHGRRHATAGGLTLRVEHVVSEMLSDYILPQLFRRNRRRTCQATYYDFTRQQQQRYALCDPRSARPYACLDSFANIGRLCAAANRSCRNLGHFATHLTTHLALLQRAYPNATLEFVVLNGRDDFTRGGFVYHGKTIFDVVVFTRVRRCDAARAACTTIGVGDYRFEASALAASEQEWFLLIASLRAVGQAYAWLRVTALVLGVVHAHRVAPASGLAQVRAILRTVLIVPSHIVVYSSLTPVVCYVLAHALDSSLVYERVRQEFNAKLGTFRLDVAKFVGAATVAMRTVWVVAFIGHTLSHVASRRSWSPAAGVAGVPELFIAFIASCTVLAHFRLPHWRDCRVLQVAEVPTSQALRDLRGQAFDSARGVLNNIALGSTFDAQFLALALALIILTVLCLRVLLRPLRQWLSFDLSLLSYTRVPYSAVWLWPSDALVVNWANSVTLARQSPLTPAGPAAERKSWLVTASKRLSVVLQPLQRHPTANAAVSDSLLHLSSRNRAAAAFVATLNLTVLSDPLLFYRLRVARPQLVGLYECQTTGKLWLLPLESALDAIDAPLDWATLRRLALLSTSELSWVDLLYCG</sequence>
<keyword evidence="1" id="KW-0472">Membrane</keyword>
<protein>
    <recommendedName>
        <fullName evidence="4">Transmembrane protein</fullName>
    </recommendedName>
</protein>
<evidence type="ECO:0008006" key="4">
    <source>
        <dbReference type="Google" id="ProtNLM"/>
    </source>
</evidence>
<feature type="transmembrane region" description="Helical" evidence="1">
    <location>
        <begin position="549"/>
        <end position="568"/>
    </location>
</feature>
<accession>A0AAD5LBX0</accession>
<dbReference type="EMBL" id="JAKCXM010000398">
    <property type="protein sequence ID" value="KAJ0394601.1"/>
    <property type="molecule type" value="Genomic_DNA"/>
</dbReference>
<evidence type="ECO:0000313" key="2">
    <source>
        <dbReference type="EMBL" id="KAJ0394601.1"/>
    </source>
</evidence>
<reference evidence="2" key="1">
    <citation type="submission" date="2021-12" db="EMBL/GenBank/DDBJ databases">
        <title>Prjna785345.</title>
        <authorList>
            <person name="Rujirawat T."/>
            <person name="Krajaejun T."/>
        </authorList>
    </citation>
    <scope>NUCLEOTIDE SEQUENCE</scope>
    <source>
        <strain evidence="2">Pi057C3</strain>
    </source>
</reference>
<dbReference type="Proteomes" id="UP001209570">
    <property type="component" value="Unassembled WGS sequence"/>
</dbReference>
<keyword evidence="1" id="KW-0812">Transmembrane</keyword>
<evidence type="ECO:0000256" key="1">
    <source>
        <dbReference type="SAM" id="Phobius"/>
    </source>
</evidence>
<dbReference type="AlphaFoldDB" id="A0AAD5LBX0"/>
<feature type="transmembrane region" description="Helical" evidence="1">
    <location>
        <begin position="398"/>
        <end position="422"/>
    </location>
</feature>
<keyword evidence="3" id="KW-1185">Reference proteome</keyword>
<organism evidence="2 3">
    <name type="scientific">Pythium insidiosum</name>
    <name type="common">Pythiosis disease agent</name>
    <dbReference type="NCBI Taxonomy" id="114742"/>
    <lineage>
        <taxon>Eukaryota</taxon>
        <taxon>Sar</taxon>
        <taxon>Stramenopiles</taxon>
        <taxon>Oomycota</taxon>
        <taxon>Peronosporomycetes</taxon>
        <taxon>Pythiales</taxon>
        <taxon>Pythiaceae</taxon>
        <taxon>Pythium</taxon>
    </lineage>
</organism>
<feature type="transmembrane region" description="Helical" evidence="1">
    <location>
        <begin position="443"/>
        <end position="464"/>
    </location>
</feature>
<name>A0AAD5LBX0_PYTIN</name>
<comment type="caution">
    <text evidence="2">The sequence shown here is derived from an EMBL/GenBank/DDBJ whole genome shotgun (WGS) entry which is preliminary data.</text>
</comment>
<gene>
    <name evidence="2" type="ORF">P43SY_003344</name>
</gene>